<feature type="transmembrane region" description="Helical" evidence="1">
    <location>
        <begin position="30"/>
        <end position="48"/>
    </location>
</feature>
<gene>
    <name evidence="3" type="ORF">AVR91_0211320</name>
</gene>
<dbReference type="Proteomes" id="UP000076660">
    <property type="component" value="Unassembled WGS sequence"/>
</dbReference>
<keyword evidence="1" id="KW-0472">Membrane</keyword>
<keyword evidence="1" id="KW-1133">Transmembrane helix</keyword>
<accession>A0A1W2LYD4</accession>
<reference evidence="3 4" key="1">
    <citation type="submission" date="2016-12" db="EMBL/GenBank/DDBJ databases">
        <title>Amycolatopsis keratiniphila subsp. keratiniphila genome sequencing and assembly.</title>
        <authorList>
            <person name="Mayilraj S."/>
            <person name="Kaur N."/>
        </authorList>
    </citation>
    <scope>NUCLEOTIDE SEQUENCE [LARGE SCALE GENOMIC DNA]</scope>
    <source>
        <strain evidence="3 4">DSM 44409</strain>
    </source>
</reference>
<dbReference type="Pfam" id="PF01882">
    <property type="entry name" value="DUF58"/>
    <property type="match status" value="1"/>
</dbReference>
<dbReference type="InterPro" id="IPR002881">
    <property type="entry name" value="DUF58"/>
</dbReference>
<dbReference type="PANTHER" id="PTHR34351">
    <property type="entry name" value="SLR1927 PROTEIN-RELATED"/>
    <property type="match status" value="1"/>
</dbReference>
<proteinExistence type="predicted"/>
<evidence type="ECO:0000256" key="1">
    <source>
        <dbReference type="SAM" id="Phobius"/>
    </source>
</evidence>
<evidence type="ECO:0000259" key="2">
    <source>
        <dbReference type="Pfam" id="PF01882"/>
    </source>
</evidence>
<evidence type="ECO:0000313" key="3">
    <source>
        <dbReference type="EMBL" id="ONF72197.1"/>
    </source>
</evidence>
<dbReference type="OrthoDB" id="9812729at2"/>
<keyword evidence="1" id="KW-0812">Transmembrane</keyword>
<comment type="caution">
    <text evidence="3">The sequence shown here is derived from an EMBL/GenBank/DDBJ whole genome shotgun (WGS) entry which is preliminary data.</text>
</comment>
<dbReference type="AlphaFoldDB" id="A0A1W2LYD4"/>
<dbReference type="EMBL" id="LQMT02000011">
    <property type="protein sequence ID" value="ONF72197.1"/>
    <property type="molecule type" value="Genomic_DNA"/>
</dbReference>
<dbReference type="PANTHER" id="PTHR34351:SF1">
    <property type="entry name" value="SLR1927 PROTEIN"/>
    <property type="match status" value="1"/>
</dbReference>
<feature type="transmembrane region" description="Helical" evidence="1">
    <location>
        <begin position="7"/>
        <end position="24"/>
    </location>
</feature>
<evidence type="ECO:0000313" key="4">
    <source>
        <dbReference type="Proteomes" id="UP000076660"/>
    </source>
</evidence>
<organism evidence="3 4">
    <name type="scientific">Amycolatopsis keratiniphila subsp. keratiniphila</name>
    <dbReference type="NCBI Taxonomy" id="227715"/>
    <lineage>
        <taxon>Bacteria</taxon>
        <taxon>Bacillati</taxon>
        <taxon>Actinomycetota</taxon>
        <taxon>Actinomycetes</taxon>
        <taxon>Pseudonocardiales</taxon>
        <taxon>Pseudonocardiaceae</taxon>
        <taxon>Amycolatopsis</taxon>
        <taxon>Amycolatopsis japonica group</taxon>
    </lineage>
</organism>
<feature type="domain" description="DUF58" evidence="2">
    <location>
        <begin position="191"/>
        <end position="234"/>
    </location>
</feature>
<sequence length="374" mass="39615">MRLTKRGAGVLAATVGLFVLGHWAGYPFFLAIAGAGAGVLIAAIVATGRRPRVVVSRRISPDRVERGRPAAATLLVRNPARRRHGAFTAGDRVGEATRTVDIRALGPNAETAHNYELPTERRGRHQVGPLVLERADPLGLASRRLTTGETAMLWVHPRVHVLSPPGGGRPRHHHEGAVADERLRGSEDLREVREYVHGDEIRHLHWKATARTGSLMVRDHVDPHQPRFTVLLDSRLRGPRLEDAVDTAASLAGSAARADRPTRLVSSGGLDVDTGGGPRAVRPLLDALCVLEPSSGPALVPEGLSRSGVGGLAVVTAGGTPADRVAVAALRGRYSPLIVFVLGDDETFGGIPGAVVLPVSDAAEAARRWNALGL</sequence>
<name>A0A1W2LYD4_9PSEU</name>
<protein>
    <recommendedName>
        <fullName evidence="2">DUF58 domain-containing protein</fullName>
    </recommendedName>
</protein>